<feature type="compositionally biased region" description="Pro residues" evidence="1">
    <location>
        <begin position="1865"/>
        <end position="1879"/>
    </location>
</feature>
<dbReference type="InterPro" id="IPR003587">
    <property type="entry name" value="Hint_dom_N"/>
</dbReference>
<evidence type="ECO:0000256" key="1">
    <source>
        <dbReference type="SAM" id="MobiDB-lite"/>
    </source>
</evidence>
<dbReference type="EMBL" id="JADBEB010000001">
    <property type="protein sequence ID" value="MBE1491332.1"/>
    <property type="molecule type" value="Genomic_DNA"/>
</dbReference>
<dbReference type="NCBIfam" id="TIGR03696">
    <property type="entry name" value="Rhs_assc_core"/>
    <property type="match status" value="1"/>
</dbReference>
<sequence>MPTLVLTLAAVTPTPAATAAPAAARVRPDGQPRSDGPRPAVASCPTPTRSPATTASRQAPAPRPLRTAALQVEGAYSAPDAPRRMIPSDEYPVQVTVRNTTGATLPASTYVLSYRWFSADGRDRTTGTNRLETALPADLAPGASVVLEARAKAPEDGLLERSRERYVLAWDLRDRQRRTWLSETAGVPALRQDVTVEHPTSDQLGMESFYQYAGTGTGVGSGIAVNAFSGNAVFDYAPVANPSRGPVTFVRLAYNSQDGSSSSLGPGWSLATSTLTRLGSPLEFQGGSDHPQRVTLVDGDGTGHRFELNRNDSNDRSKWTYDSPAGVHLLLQRTGLDDDGRRWSMTGPDRTRMYFDERGYQTATVDRNGNELTFGYAQGQVGNRHTGTLTHLTDATGRRTLTLDYYQPGDDYSYFVGTTRRSAKNLSDADIAYQLRSITDVSGRTLTFTYTESGLLQEIVDGTGTPQARALGFHYDDGRLVRVVDPNGNNADIGYHDSGAGSLLRGRVAELTDRRGHGTDFGYADADGSDGSKLTATVTDANGNPTQLLLDGYGRTERLTNAKGEVTQLVWDEDNNVVRLREHNGALSTWVYDPKTGYPLEIRDAEANAHDHPPTRLGYRFDLDGHVADLTEKTSPEGRRWKFVYDDRGNLVAVTDPLGTASAADGDYTSRYVYDEFGHLTTTTDANGNPTTYADYDANGYPRRITDALDCSSFFSYDATGNVVSTVDARQKTRTFTYDILNRPLTTRIPKDAAAGEYIVTPGPKYDANDNMITLTAANRAVTTATYDENDQMVALTAPRESAGEPAKTSTLRYDPVGNLLAETRPKGTLTRDDSDDFVTRYTYDELNRRLTVTDALGQRSTAAYDEVGNLVTEVDPKKNQTPDPNDYTTKTEYDLNHRVTAVVDAAGHRASVRYDRDGNVVESTDQEGNATLVSLDARGMVRETRSPHSGDGDDIRYFTTRYEYDQVGNPTRTTTPRGVETDDANDFVQTVVYDELNRIREKHLPFDPGDETVNAPDKIFYGYDQVGQLTEVSAPPSDGQSVRNVTRQTYYDNGWLRSSVDPFGIRTNYDYNTVGAQTSRTFLSAGGGSSRTMSWEYQLNGKLKSRSDDGVPVGQHVVLVDNSDAEHTELTGGWRAVEGGAENEGYDYRVATATEGSFTWKADIPASGDYEVAVRFPRGAATNARYTVEHNGGSTTRTVDQTQDAGEWVSLGRFAFTEDNLRNITLVGDADNPVVADALRLVRDNSADVDTERKTFNHRYDVNDNLVSVTDASAGARIDEYTVGYDVLDRATSIEERKDGTLRNTTGYEYDPNGNLSAWRHDDQTATFGYDARDLVERITNRATGSGAEDKVTTFSYTARSHVRQQVKPNGNTVDFEYFRDGLLRHQVEKKSGGTVVNEHTLEYNANSHRIKDTARLQNADDHDDYLDNVVSYAYDPRDRVRTVTKAGTDGDEKSTETYRHDANNNIIEQKIKDDTTTFRYDRNRLASSTVSGTTFVYGYDPFGRLNRISTGGEQTERYIYDGFDRTAEYRQGTGAATNTTRYAYDPLDRTVSRTAKAGGGDAKTTTLDYLGLTQQVLTERVDGELRKSYQYSPFGELLGQLSVPEDGEREQSYHGYNAHADVESLTDEDGNNRATYGYTAYGGDDTASFTGVDKPDAGNPDAEPEGVYRFNTARWDSASGNYDMGLRDYSPGENRFLSLDLYNGALSDLSLSMNPFTMNRYSFGGGNPISMVDLTGHWPSWSDIGHAALDVVGLVPVVGEVADVANGIWYAAEGNYVDAALSFTSAIPLAGYGASAVKAGKYGKAGIDAMQTGAKGADEVAAGAKGAPPAKTGGEAPPAPPAKGGDAPPAQPAGNTPAAPAGPAKPAPPPQAPPAAPKRPGCPNSFVPGTAVVMADGTSKPIEDVQVGDQVLATDPVNGLTKSRPVVALIVGEGAKDLVEVTVDTDGARGDATGTVIATAGHPFWLDTDGRWADADDLAAGDWLRTEDRELVRVVSVRAWSQQQRVHNLTVADIHTYYVLAAESAVLVHNSNGRSDPEQVCPIGRYANESIPARSKDRDFTSEERQKIDALGRSFGCHTCGTTDPFSKGERFVPDHQPISSWIPDGMPQRLYPQCLPCSRNQAGWARQLAPIMRPLYSQAWALRLGR</sequence>
<organism evidence="4 5">
    <name type="scientific">Plantactinospora soyae</name>
    <dbReference type="NCBI Taxonomy" id="1544732"/>
    <lineage>
        <taxon>Bacteria</taxon>
        <taxon>Bacillati</taxon>
        <taxon>Actinomycetota</taxon>
        <taxon>Actinomycetes</taxon>
        <taxon>Micromonosporales</taxon>
        <taxon>Micromonosporaceae</taxon>
        <taxon>Plantactinospora</taxon>
    </lineage>
</organism>
<dbReference type="Pfam" id="PF05593">
    <property type="entry name" value="RHS_repeat"/>
    <property type="match status" value="4"/>
</dbReference>
<dbReference type="PANTHER" id="PTHR32305">
    <property type="match status" value="1"/>
</dbReference>
<evidence type="ECO:0000259" key="3">
    <source>
        <dbReference type="SMART" id="SM00306"/>
    </source>
</evidence>
<feature type="compositionally biased region" description="Low complexity" evidence="1">
    <location>
        <begin position="14"/>
        <end position="25"/>
    </location>
</feature>
<comment type="caution">
    <text evidence="4">The sequence shown here is derived from an EMBL/GenBank/DDBJ whole genome shotgun (WGS) entry which is preliminary data.</text>
</comment>
<name>A0A927MB53_9ACTN</name>
<feature type="compositionally biased region" description="Low complexity" evidence="1">
    <location>
        <begin position="1823"/>
        <end position="1864"/>
    </location>
</feature>
<dbReference type="InterPro" id="IPR033803">
    <property type="entry name" value="CBD-like_Golvesin-Xly"/>
</dbReference>
<dbReference type="RefSeq" id="WP_192770428.1">
    <property type="nucleotide sequence ID" value="NZ_JADBEB010000001.1"/>
</dbReference>
<dbReference type="Gene3D" id="2.180.10.10">
    <property type="entry name" value="RHS repeat-associated core"/>
    <property type="match status" value="4"/>
</dbReference>
<dbReference type="Pfam" id="PF25275">
    <property type="entry name" value="Golvesin_C"/>
    <property type="match status" value="1"/>
</dbReference>
<keyword evidence="2" id="KW-0732">Signal</keyword>
<feature type="region of interest" description="Disordered" evidence="1">
    <location>
        <begin position="1822"/>
        <end position="1891"/>
    </location>
</feature>
<protein>
    <submittedName>
        <fullName evidence="4">RHS repeat-associated protein</fullName>
    </submittedName>
</protein>
<feature type="chain" id="PRO_5038071027" evidence="2">
    <location>
        <begin position="20"/>
        <end position="2149"/>
    </location>
</feature>
<evidence type="ECO:0000313" key="4">
    <source>
        <dbReference type="EMBL" id="MBE1491332.1"/>
    </source>
</evidence>
<feature type="compositionally biased region" description="Basic and acidic residues" evidence="1">
    <location>
        <begin position="26"/>
        <end position="36"/>
    </location>
</feature>
<reference evidence="4" key="1">
    <citation type="submission" date="2020-10" db="EMBL/GenBank/DDBJ databases">
        <title>Sequencing the genomes of 1000 actinobacteria strains.</title>
        <authorList>
            <person name="Klenk H.-P."/>
        </authorList>
    </citation>
    <scope>NUCLEOTIDE SEQUENCE</scope>
    <source>
        <strain evidence="4">DSM 46832</strain>
    </source>
</reference>
<dbReference type="NCBIfam" id="TIGR01643">
    <property type="entry name" value="YD_repeat_2x"/>
    <property type="match status" value="4"/>
</dbReference>
<dbReference type="Pfam" id="PF07591">
    <property type="entry name" value="PT-HINT"/>
    <property type="match status" value="1"/>
</dbReference>
<feature type="domain" description="Hint" evidence="3">
    <location>
        <begin position="1885"/>
        <end position="1990"/>
    </location>
</feature>
<dbReference type="InterPro" id="IPR050708">
    <property type="entry name" value="T6SS_VgrG/RHS"/>
</dbReference>
<accession>A0A927MB53</accession>
<dbReference type="SMART" id="SM00306">
    <property type="entry name" value="HintN"/>
    <property type="match status" value="1"/>
</dbReference>
<dbReference type="InterPro" id="IPR006530">
    <property type="entry name" value="YD"/>
</dbReference>
<dbReference type="CDD" id="cd00081">
    <property type="entry name" value="Hint"/>
    <property type="match status" value="1"/>
</dbReference>
<dbReference type="PANTHER" id="PTHR32305:SF15">
    <property type="entry name" value="PROTEIN RHSA-RELATED"/>
    <property type="match status" value="1"/>
</dbReference>
<dbReference type="InterPro" id="IPR031325">
    <property type="entry name" value="RHS_repeat"/>
</dbReference>
<feature type="compositionally biased region" description="Low complexity" evidence="1">
    <location>
        <begin position="42"/>
        <end position="64"/>
    </location>
</feature>
<gene>
    <name evidence="4" type="ORF">H4W31_006970</name>
</gene>
<evidence type="ECO:0000313" key="5">
    <source>
        <dbReference type="Proteomes" id="UP000649753"/>
    </source>
</evidence>
<proteinExistence type="predicted"/>
<keyword evidence="5" id="KW-1185">Reference proteome</keyword>
<feature type="signal peptide" evidence="2">
    <location>
        <begin position="1"/>
        <end position="19"/>
    </location>
</feature>
<dbReference type="Proteomes" id="UP000649753">
    <property type="component" value="Unassembled WGS sequence"/>
</dbReference>
<dbReference type="CDD" id="cd20745">
    <property type="entry name" value="FIX_RhsA_AHH_HNH-like"/>
    <property type="match status" value="1"/>
</dbReference>
<evidence type="ECO:0000256" key="2">
    <source>
        <dbReference type="SAM" id="SignalP"/>
    </source>
</evidence>
<feature type="region of interest" description="Disordered" evidence="1">
    <location>
        <begin position="14"/>
        <end position="64"/>
    </location>
</feature>
<dbReference type="Gene3D" id="2.170.16.10">
    <property type="entry name" value="Hedgehog/Intein (Hint) domain"/>
    <property type="match status" value="1"/>
</dbReference>
<dbReference type="SUPFAM" id="SSF51294">
    <property type="entry name" value="Hedgehog/intein (Hint) domain"/>
    <property type="match status" value="1"/>
</dbReference>
<dbReference type="InterPro" id="IPR022385">
    <property type="entry name" value="Rhs_assc_core"/>
</dbReference>
<dbReference type="InterPro" id="IPR036844">
    <property type="entry name" value="Hint_dom_sf"/>
</dbReference>